<keyword evidence="4" id="KW-0175">Coiled coil</keyword>
<dbReference type="EMBL" id="CAIIXF020000002">
    <property type="protein sequence ID" value="CAH1777083.1"/>
    <property type="molecule type" value="Genomic_DNA"/>
</dbReference>
<evidence type="ECO:0000256" key="5">
    <source>
        <dbReference type="SAM" id="MobiDB-lite"/>
    </source>
</evidence>
<evidence type="ECO:0000256" key="1">
    <source>
        <dbReference type="ARBA" id="ARBA00004613"/>
    </source>
</evidence>
<feature type="compositionally biased region" description="Basic and acidic residues" evidence="5">
    <location>
        <begin position="348"/>
        <end position="372"/>
    </location>
</feature>
<organism evidence="7 8">
    <name type="scientific">Owenia fusiformis</name>
    <name type="common">Polychaete worm</name>
    <dbReference type="NCBI Taxonomy" id="6347"/>
    <lineage>
        <taxon>Eukaryota</taxon>
        <taxon>Metazoa</taxon>
        <taxon>Spiralia</taxon>
        <taxon>Lophotrochozoa</taxon>
        <taxon>Annelida</taxon>
        <taxon>Polychaeta</taxon>
        <taxon>Sedentaria</taxon>
        <taxon>Canalipalpata</taxon>
        <taxon>Sabellida</taxon>
        <taxon>Oweniida</taxon>
        <taxon>Oweniidae</taxon>
        <taxon>Owenia</taxon>
    </lineage>
</organism>
<comment type="caution">
    <text evidence="3">Lacks conserved residue(s) required for the propagation of feature annotation.</text>
</comment>
<dbReference type="GO" id="GO:0007165">
    <property type="term" value="P:signal transduction"/>
    <property type="evidence" value="ECO:0007669"/>
    <property type="project" value="TreeGrafter"/>
</dbReference>
<accession>A0A8J1TFS6</accession>
<feature type="signal peptide" evidence="6">
    <location>
        <begin position="1"/>
        <end position="20"/>
    </location>
</feature>
<dbReference type="PANTHER" id="PTHR23192">
    <property type="entry name" value="OLFACTOMEDIN-RELATED"/>
    <property type="match status" value="1"/>
</dbReference>
<proteinExistence type="predicted"/>
<evidence type="ECO:0000256" key="6">
    <source>
        <dbReference type="SAM" id="SignalP"/>
    </source>
</evidence>
<feature type="coiled-coil region" evidence="4">
    <location>
        <begin position="99"/>
        <end position="154"/>
    </location>
</feature>
<protein>
    <submittedName>
        <fullName evidence="7">Uncharacterized protein</fullName>
    </submittedName>
</protein>
<sequence length="788" mass="89691">MDLAIVHILFLFTHLVVVRADEHPADEERVYSFVVPENDRVYVAFTDKDDAKRMENAQRQLLEMQHKVLHEILMKENISNTVMSLLERVVKLETSGNINKDIEIKYAEIEQKVDDLTYQVVDKNTEIKALKNRNRMLENRVRALENKYADQVQLFQSLSMEIAREKANAVTQNANIERQQLDMLKMRTDLDQIITYTQSVNTTLNLVLTDTNWHKKISSYKLIEKRISEVEKSAKGLLGKITSIEHERGSFITRNEHSDHLSKTQLLDGDLGKLKEALKHHVKHLKRLNATMNSITSKFDDGFEKENEKVLNELRASLHNLSSIWSAVENGPPMGGPSSDSHTGSDSGKTEKSEISTRKAGHDSVFGKDKNNPGEITSSIEKHNTRPEVEYEDAFEREDSHDLPTTKATADDTIDDANKTDESKTKIVDKTSKNETPLIDYERLDDDRKLHEESGIKSDDRMNEVEQAPDVPITVTHGVPVRSSTDISDKSTIPENRNINVDESTTLFSVEVNSLDNARENDPVSQIEDKECRIKTIKEGVVVRVFARYITGAWMKDPTSHLDTIWVFMDNVEVNRLVEYADEAALRKDNPTETYRLPRACAGTGHVVYRGSLYCNIHGTNQIMKYSFNTHTILARGMGQAGFNNTFPYSSGGSTDIDFAIDEKGLWVTYSTKAAKGGIVISKVNPNTLALEQTWYTDIPKQKVADTFMICGVLYAVVYHDDRPSEIEYMYNTNTNSVVANKALSFVSYPEFNVMLDYNPRERQLYAWRFGMSWDGLLLQYPITFEDD</sequence>
<dbReference type="PANTHER" id="PTHR23192:SF87">
    <property type="entry name" value="AMASSIN-3"/>
    <property type="match status" value="1"/>
</dbReference>
<comment type="caution">
    <text evidence="7">The sequence shown here is derived from an EMBL/GenBank/DDBJ whole genome shotgun (WGS) entry which is preliminary data.</text>
</comment>
<dbReference type="PROSITE" id="PS51132">
    <property type="entry name" value="OLF"/>
    <property type="match status" value="1"/>
</dbReference>
<dbReference type="GO" id="GO:0005615">
    <property type="term" value="C:extracellular space"/>
    <property type="evidence" value="ECO:0007669"/>
    <property type="project" value="TreeGrafter"/>
</dbReference>
<dbReference type="OrthoDB" id="6058931at2759"/>
<feature type="region of interest" description="Disordered" evidence="5">
    <location>
        <begin position="327"/>
        <end position="420"/>
    </location>
</feature>
<keyword evidence="2" id="KW-0964">Secreted</keyword>
<dbReference type="InterPro" id="IPR050605">
    <property type="entry name" value="Olfactomedin-like_domain"/>
</dbReference>
<evidence type="ECO:0000256" key="2">
    <source>
        <dbReference type="ARBA" id="ARBA00022525"/>
    </source>
</evidence>
<reference evidence="7" key="1">
    <citation type="submission" date="2022-03" db="EMBL/GenBank/DDBJ databases">
        <authorList>
            <person name="Martin C."/>
        </authorList>
    </citation>
    <scope>NUCLEOTIDE SEQUENCE</scope>
</reference>
<keyword evidence="6" id="KW-0732">Signal</keyword>
<dbReference type="AlphaFoldDB" id="A0A8J1TFS6"/>
<feature type="compositionally biased region" description="Basic and acidic residues" evidence="5">
    <location>
        <begin position="380"/>
        <end position="389"/>
    </location>
</feature>
<dbReference type="SMART" id="SM00284">
    <property type="entry name" value="OLF"/>
    <property type="match status" value="1"/>
</dbReference>
<dbReference type="Pfam" id="PF02191">
    <property type="entry name" value="OLF"/>
    <property type="match status" value="1"/>
</dbReference>
<evidence type="ECO:0000256" key="4">
    <source>
        <dbReference type="SAM" id="Coils"/>
    </source>
</evidence>
<evidence type="ECO:0000256" key="3">
    <source>
        <dbReference type="PROSITE-ProRule" id="PRU00446"/>
    </source>
</evidence>
<evidence type="ECO:0000313" key="8">
    <source>
        <dbReference type="Proteomes" id="UP000749559"/>
    </source>
</evidence>
<feature type="compositionally biased region" description="Polar residues" evidence="5">
    <location>
        <begin position="338"/>
        <end position="347"/>
    </location>
</feature>
<name>A0A8J1TFS6_OWEFU</name>
<comment type="subcellular location">
    <subcellularLocation>
        <location evidence="1">Secreted</location>
    </subcellularLocation>
</comment>
<keyword evidence="8" id="KW-1185">Reference proteome</keyword>
<gene>
    <name evidence="7" type="ORF">OFUS_LOCUS4179</name>
</gene>
<dbReference type="Proteomes" id="UP000749559">
    <property type="component" value="Unassembled WGS sequence"/>
</dbReference>
<feature type="chain" id="PRO_5043322000" evidence="6">
    <location>
        <begin position="21"/>
        <end position="788"/>
    </location>
</feature>
<evidence type="ECO:0000313" key="7">
    <source>
        <dbReference type="EMBL" id="CAH1777083.1"/>
    </source>
</evidence>
<dbReference type="InterPro" id="IPR003112">
    <property type="entry name" value="Olfac-like_dom"/>
</dbReference>